<dbReference type="Pfam" id="PF01554">
    <property type="entry name" value="MatE"/>
    <property type="match status" value="2"/>
</dbReference>
<evidence type="ECO:0000256" key="2">
    <source>
        <dbReference type="ARBA" id="ARBA00010199"/>
    </source>
</evidence>
<comment type="similarity">
    <text evidence="2">Belongs to the multi antimicrobial extrusion (MATE) (TC 2.A.66.1) family.</text>
</comment>
<proteinExistence type="inferred from homology"/>
<feature type="transmembrane region" description="Helical" evidence="6">
    <location>
        <begin position="92"/>
        <end position="114"/>
    </location>
</feature>
<feature type="transmembrane region" description="Helical" evidence="6">
    <location>
        <begin position="423"/>
        <end position="447"/>
    </location>
</feature>
<dbReference type="STRING" id="52247.A0A4T0WWD3"/>
<feature type="transmembrane region" description="Helical" evidence="6">
    <location>
        <begin position="234"/>
        <end position="254"/>
    </location>
</feature>
<dbReference type="GO" id="GO:0015297">
    <property type="term" value="F:antiporter activity"/>
    <property type="evidence" value="ECO:0007669"/>
    <property type="project" value="InterPro"/>
</dbReference>
<feature type="transmembrane region" description="Helical" evidence="6">
    <location>
        <begin position="308"/>
        <end position="326"/>
    </location>
</feature>
<comment type="caution">
    <text evidence="7">The sequence shown here is derived from an EMBL/GenBank/DDBJ whole genome shotgun (WGS) entry which is preliminary data.</text>
</comment>
<gene>
    <name evidence="7" type="ORF">CANINC_004805</name>
</gene>
<dbReference type="InterPro" id="IPR045069">
    <property type="entry name" value="MATE_euk"/>
</dbReference>
<evidence type="ECO:0008006" key="9">
    <source>
        <dbReference type="Google" id="ProtNLM"/>
    </source>
</evidence>
<feature type="transmembrane region" description="Helical" evidence="6">
    <location>
        <begin position="205"/>
        <end position="222"/>
    </location>
</feature>
<dbReference type="InterPro" id="IPR002528">
    <property type="entry name" value="MATE_fam"/>
</dbReference>
<evidence type="ECO:0000313" key="7">
    <source>
        <dbReference type="EMBL" id="TID14159.1"/>
    </source>
</evidence>
<keyword evidence="4 6" id="KW-1133">Transmembrane helix</keyword>
<dbReference type="NCBIfam" id="TIGR00797">
    <property type="entry name" value="matE"/>
    <property type="match status" value="1"/>
</dbReference>
<dbReference type="EMBL" id="SELW01000665">
    <property type="protein sequence ID" value="TID14159.1"/>
    <property type="molecule type" value="Genomic_DNA"/>
</dbReference>
<feature type="transmembrane region" description="Helical" evidence="6">
    <location>
        <begin position="167"/>
        <end position="185"/>
    </location>
</feature>
<reference evidence="7 8" key="1">
    <citation type="journal article" date="2019" name="Front. Genet.">
        <title>Whole-Genome Sequencing of the Opportunistic Yeast Pathogen Candida inconspicua Uncovers Its Hybrid Origin.</title>
        <authorList>
            <person name="Mixao V."/>
            <person name="Hansen A.P."/>
            <person name="Saus E."/>
            <person name="Boekhout T."/>
            <person name="Lass-Florl C."/>
            <person name="Gabaldon T."/>
        </authorList>
    </citation>
    <scope>NUCLEOTIDE SEQUENCE [LARGE SCALE GENOMIC DNA]</scope>
    <source>
        <strain evidence="7 8">CBS 180</strain>
    </source>
</reference>
<evidence type="ECO:0000256" key="4">
    <source>
        <dbReference type="ARBA" id="ARBA00022989"/>
    </source>
</evidence>
<feature type="transmembrane region" description="Helical" evidence="6">
    <location>
        <begin position="485"/>
        <end position="507"/>
    </location>
</feature>
<dbReference type="AlphaFoldDB" id="A0A4T0WWD3"/>
<dbReference type="GO" id="GO:0016020">
    <property type="term" value="C:membrane"/>
    <property type="evidence" value="ECO:0007669"/>
    <property type="project" value="UniProtKB-SubCell"/>
</dbReference>
<organism evidence="7 8">
    <name type="scientific">Pichia inconspicua</name>
    <dbReference type="NCBI Taxonomy" id="52247"/>
    <lineage>
        <taxon>Eukaryota</taxon>
        <taxon>Fungi</taxon>
        <taxon>Dikarya</taxon>
        <taxon>Ascomycota</taxon>
        <taxon>Saccharomycotina</taxon>
        <taxon>Pichiomycetes</taxon>
        <taxon>Pichiales</taxon>
        <taxon>Pichiaceae</taxon>
        <taxon>Pichia</taxon>
    </lineage>
</organism>
<evidence type="ECO:0000313" key="8">
    <source>
        <dbReference type="Proteomes" id="UP000307173"/>
    </source>
</evidence>
<evidence type="ECO:0000256" key="3">
    <source>
        <dbReference type="ARBA" id="ARBA00022692"/>
    </source>
</evidence>
<dbReference type="PANTHER" id="PTHR11206">
    <property type="entry name" value="MULTIDRUG RESISTANCE PROTEIN"/>
    <property type="match status" value="1"/>
</dbReference>
<name>A0A4T0WWD3_9ASCO</name>
<evidence type="ECO:0000256" key="5">
    <source>
        <dbReference type="ARBA" id="ARBA00023136"/>
    </source>
</evidence>
<accession>A0A4T0WWD3</accession>
<feature type="transmembrane region" description="Helical" evidence="6">
    <location>
        <begin position="387"/>
        <end position="411"/>
    </location>
</feature>
<keyword evidence="3 6" id="KW-0812">Transmembrane</keyword>
<dbReference type="Proteomes" id="UP000307173">
    <property type="component" value="Unassembled WGS sequence"/>
</dbReference>
<keyword evidence="8" id="KW-1185">Reference proteome</keyword>
<dbReference type="GO" id="GO:0042910">
    <property type="term" value="F:xenobiotic transmembrane transporter activity"/>
    <property type="evidence" value="ECO:0007669"/>
    <property type="project" value="InterPro"/>
</dbReference>
<dbReference type="CDD" id="cd13132">
    <property type="entry name" value="MATE_eukaryotic"/>
    <property type="match status" value="1"/>
</dbReference>
<feature type="transmembrane region" description="Helical" evidence="6">
    <location>
        <begin position="346"/>
        <end position="366"/>
    </location>
</feature>
<dbReference type="GO" id="GO:1990961">
    <property type="term" value="P:xenobiotic detoxification by transmembrane export across the plasma membrane"/>
    <property type="evidence" value="ECO:0007669"/>
    <property type="project" value="InterPro"/>
</dbReference>
<dbReference type="OrthoDB" id="2126698at2759"/>
<feature type="transmembrane region" description="Helical" evidence="6">
    <location>
        <begin position="266"/>
        <end position="287"/>
    </location>
</feature>
<keyword evidence="5 6" id="KW-0472">Membrane</keyword>
<sequence length="570" mass="62776">MTTKFRRNSQIKESVNKFTLPLLSNEGESSFYGSLQTDQQSLVQRRRASSMHSQTFNQLHLASMSIVDGEYQPVQTDVYVEIKMMLYSAIPLIVTLLLQYSLTISSVFFVGNIGSNELAAVSLANLLANISSLGPIQGIASSLSTLCPQSYGRNDYKAVGLHSVRCLLLLSVLYIPIFIFWNWGAYPLLSSVITELEACVLAAQYLKRLALGVPGFIVFEVLKQYLQAQGIFHAPTMILLICAPLNLLLSYVLVLHPTYGKGFIGAPTAVVITNSLMALLLLAYTCFIDGYQCWCGFSTDFFKKWTRMLNLAGPGILMIEAEWLAFEIISLASSRFGTESLAAQSVVTTICVTVYQIPFAISVAGSTRIAWFIGSASQAAAITSTKAALYIAFSFGTFNCLFLFLFAQYIASFFSKDETVVKLATKVLLIGSIYQIPDCLACVLGGVLRGQGRQYIGGYLNLFSYYVLALPIAYLFGFHFKLELFGLWLGMIAALVFAAICELYYVYKSDWNQIIQNSLDDAASSRFDNSSIFIDDTHTIRPIKSISSIIDHCPISPTISGVPLINDSLT</sequence>
<evidence type="ECO:0000256" key="1">
    <source>
        <dbReference type="ARBA" id="ARBA00004141"/>
    </source>
</evidence>
<protein>
    <recommendedName>
        <fullName evidence="9">MATE efflux family protein</fullName>
    </recommendedName>
</protein>
<evidence type="ECO:0000256" key="6">
    <source>
        <dbReference type="SAM" id="Phobius"/>
    </source>
</evidence>
<feature type="transmembrane region" description="Helical" evidence="6">
    <location>
        <begin position="459"/>
        <end position="479"/>
    </location>
</feature>
<comment type="subcellular location">
    <subcellularLocation>
        <location evidence="1">Membrane</location>
        <topology evidence="1">Multi-pass membrane protein</topology>
    </subcellularLocation>
</comment>
<feature type="transmembrane region" description="Helical" evidence="6">
    <location>
        <begin position="126"/>
        <end position="146"/>
    </location>
</feature>